<dbReference type="Pfam" id="PF01582">
    <property type="entry name" value="TIR"/>
    <property type="match status" value="3"/>
</dbReference>
<evidence type="ECO:0000256" key="3">
    <source>
        <dbReference type="ARBA" id="ARBA00022614"/>
    </source>
</evidence>
<evidence type="ECO:0000256" key="6">
    <source>
        <dbReference type="ARBA" id="ARBA00022737"/>
    </source>
</evidence>
<dbReference type="Gene3D" id="3.80.10.10">
    <property type="entry name" value="Ribonuclease Inhibitor"/>
    <property type="match status" value="9"/>
</dbReference>
<feature type="domain" description="TIR" evidence="13">
    <location>
        <begin position="1854"/>
        <end position="1989"/>
    </location>
</feature>
<dbReference type="Proteomes" id="UP000037069">
    <property type="component" value="Unassembled WGS sequence"/>
</dbReference>
<feature type="transmembrane region" description="Helical" evidence="12">
    <location>
        <begin position="2817"/>
        <end position="2836"/>
    </location>
</feature>
<keyword evidence="3" id="KW-0433">Leucine-rich repeat</keyword>
<keyword evidence="8 12" id="KW-0472">Membrane</keyword>
<accession>A0A0L0CQI3</accession>
<keyword evidence="6" id="KW-0677">Repeat</keyword>
<dbReference type="InterPro" id="IPR000157">
    <property type="entry name" value="TIR_dom"/>
</dbReference>
<evidence type="ECO:0000256" key="9">
    <source>
        <dbReference type="ARBA" id="ARBA00023170"/>
    </source>
</evidence>
<evidence type="ECO:0000256" key="4">
    <source>
        <dbReference type="ARBA" id="ARBA00022692"/>
    </source>
</evidence>
<dbReference type="SMART" id="SM00369">
    <property type="entry name" value="LRR_TYP"/>
    <property type="match status" value="31"/>
</dbReference>
<dbReference type="SUPFAM" id="SSF52200">
    <property type="entry name" value="Toll/Interleukin receptor TIR domain"/>
    <property type="match status" value="3"/>
</dbReference>
<dbReference type="GO" id="GO:0005886">
    <property type="term" value="C:plasma membrane"/>
    <property type="evidence" value="ECO:0007669"/>
    <property type="project" value="TreeGrafter"/>
</dbReference>
<dbReference type="Pfam" id="PF13855">
    <property type="entry name" value="LRR_8"/>
    <property type="match status" value="4"/>
</dbReference>
<dbReference type="FunFam" id="3.80.10.10:FF:001164">
    <property type="entry name" value="GH01279p"/>
    <property type="match status" value="1"/>
</dbReference>
<dbReference type="FunFam" id="3.40.50.10140:FF:000021">
    <property type="entry name" value="Toll receptor 13"/>
    <property type="match status" value="1"/>
</dbReference>
<feature type="domain" description="TIR" evidence="13">
    <location>
        <begin position="3811"/>
        <end position="3947"/>
    </location>
</feature>
<dbReference type="PANTHER" id="PTHR24365:SF541">
    <property type="entry name" value="PROTEIN TOLL-RELATED"/>
    <property type="match status" value="1"/>
</dbReference>
<comment type="subcellular location">
    <subcellularLocation>
        <location evidence="1">Membrane</location>
        <topology evidence="1">Single-pass type I membrane protein</topology>
    </subcellularLocation>
</comment>
<dbReference type="OMA" id="IESVWAK"/>
<dbReference type="STRING" id="7375.A0A0L0CQI3"/>
<dbReference type="Pfam" id="PF13306">
    <property type="entry name" value="LRR_5"/>
    <property type="match status" value="3"/>
</dbReference>
<dbReference type="InterPro" id="IPR001611">
    <property type="entry name" value="Leu-rich_rpt"/>
</dbReference>
<evidence type="ECO:0000256" key="1">
    <source>
        <dbReference type="ARBA" id="ARBA00004479"/>
    </source>
</evidence>
<dbReference type="EMBL" id="JRES01000062">
    <property type="protein sequence ID" value="KNC34506.1"/>
    <property type="molecule type" value="Genomic_DNA"/>
</dbReference>
<dbReference type="PROSITE" id="PS51450">
    <property type="entry name" value="LRR"/>
    <property type="match status" value="10"/>
</dbReference>
<dbReference type="PANTHER" id="PTHR24365">
    <property type="entry name" value="TOLL-LIKE RECEPTOR"/>
    <property type="match status" value="1"/>
</dbReference>
<evidence type="ECO:0000256" key="2">
    <source>
        <dbReference type="ARBA" id="ARBA00009634"/>
    </source>
</evidence>
<evidence type="ECO:0000256" key="8">
    <source>
        <dbReference type="ARBA" id="ARBA00023136"/>
    </source>
</evidence>
<keyword evidence="10" id="KW-0325">Glycoprotein</keyword>
<comment type="caution">
    <text evidence="14">The sequence shown here is derived from an EMBL/GenBank/DDBJ whole genome shotgun (WGS) entry which is preliminary data.</text>
</comment>
<evidence type="ECO:0000256" key="10">
    <source>
        <dbReference type="ARBA" id="ARBA00023180"/>
    </source>
</evidence>
<protein>
    <submittedName>
        <fullName evidence="14">Protein toll</fullName>
    </submittedName>
</protein>
<feature type="transmembrane region" description="Helical" evidence="12">
    <location>
        <begin position="3759"/>
        <end position="3780"/>
    </location>
</feature>
<evidence type="ECO:0000313" key="15">
    <source>
        <dbReference type="Proteomes" id="UP000037069"/>
    </source>
</evidence>
<dbReference type="InterPro" id="IPR000483">
    <property type="entry name" value="Cys-rich_flank_reg_C"/>
</dbReference>
<evidence type="ECO:0000313" key="14">
    <source>
        <dbReference type="EMBL" id="KNC34506.1"/>
    </source>
</evidence>
<dbReference type="SMART" id="SM00365">
    <property type="entry name" value="LRR_SD22"/>
    <property type="match status" value="14"/>
</dbReference>
<keyword evidence="4 12" id="KW-0812">Transmembrane</keyword>
<evidence type="ECO:0000259" key="13">
    <source>
        <dbReference type="PROSITE" id="PS50104"/>
    </source>
</evidence>
<evidence type="ECO:0000256" key="12">
    <source>
        <dbReference type="SAM" id="Phobius"/>
    </source>
</evidence>
<dbReference type="SMART" id="SM00013">
    <property type="entry name" value="LRRNT"/>
    <property type="match status" value="3"/>
</dbReference>
<dbReference type="FunFam" id="3.40.50.10140:FF:000020">
    <property type="entry name" value="Blast:Protein toll"/>
    <property type="match status" value="2"/>
</dbReference>
<dbReference type="InterPro" id="IPR032675">
    <property type="entry name" value="LRR_dom_sf"/>
</dbReference>
<dbReference type="PROSITE" id="PS50104">
    <property type="entry name" value="TIR"/>
    <property type="match status" value="3"/>
</dbReference>
<dbReference type="OrthoDB" id="9985615at2759"/>
<dbReference type="SMART" id="SM00364">
    <property type="entry name" value="LRR_BAC"/>
    <property type="match status" value="18"/>
</dbReference>
<feature type="non-terminal residue" evidence="14">
    <location>
        <position position="1"/>
    </location>
</feature>
<evidence type="ECO:0000256" key="7">
    <source>
        <dbReference type="ARBA" id="ARBA00022989"/>
    </source>
</evidence>
<dbReference type="SMART" id="SM00082">
    <property type="entry name" value="LRRCT"/>
    <property type="match status" value="6"/>
</dbReference>
<keyword evidence="15" id="KW-1185">Reference proteome</keyword>
<dbReference type="SUPFAM" id="SSF52058">
    <property type="entry name" value="L domain-like"/>
    <property type="match status" value="7"/>
</dbReference>
<gene>
    <name evidence="14" type="ORF">FF38_02759</name>
</gene>
<dbReference type="InterPro" id="IPR003591">
    <property type="entry name" value="Leu-rich_rpt_typical-subtyp"/>
</dbReference>
<dbReference type="InterPro" id="IPR035897">
    <property type="entry name" value="Toll_tir_struct_dom_sf"/>
</dbReference>
<feature type="transmembrane region" description="Helical" evidence="12">
    <location>
        <begin position="3020"/>
        <end position="3039"/>
    </location>
</feature>
<organism evidence="14 15">
    <name type="scientific">Lucilia cuprina</name>
    <name type="common">Green bottle fly</name>
    <name type="synonym">Australian sheep blowfly</name>
    <dbReference type="NCBI Taxonomy" id="7375"/>
    <lineage>
        <taxon>Eukaryota</taxon>
        <taxon>Metazoa</taxon>
        <taxon>Ecdysozoa</taxon>
        <taxon>Arthropoda</taxon>
        <taxon>Hexapoda</taxon>
        <taxon>Insecta</taxon>
        <taxon>Pterygota</taxon>
        <taxon>Neoptera</taxon>
        <taxon>Endopterygota</taxon>
        <taxon>Diptera</taxon>
        <taxon>Brachycera</taxon>
        <taxon>Muscomorpha</taxon>
        <taxon>Oestroidea</taxon>
        <taxon>Calliphoridae</taxon>
        <taxon>Luciliinae</taxon>
        <taxon>Lucilia</taxon>
    </lineage>
</organism>
<feature type="compositionally biased region" description="Basic and acidic residues" evidence="11">
    <location>
        <begin position="288"/>
        <end position="306"/>
    </location>
</feature>
<dbReference type="InterPro" id="IPR026906">
    <property type="entry name" value="LRR_5"/>
</dbReference>
<dbReference type="SUPFAM" id="SSF52047">
    <property type="entry name" value="RNI-like"/>
    <property type="match status" value="1"/>
</dbReference>
<feature type="region of interest" description="Disordered" evidence="11">
    <location>
        <begin position="288"/>
        <end position="314"/>
    </location>
</feature>
<dbReference type="PRINTS" id="PR01537">
    <property type="entry name" value="INTRLKN1R1F"/>
</dbReference>
<evidence type="ECO:0000256" key="5">
    <source>
        <dbReference type="ARBA" id="ARBA00022729"/>
    </source>
</evidence>
<dbReference type="InterPro" id="IPR000372">
    <property type="entry name" value="LRRNT"/>
</dbReference>
<dbReference type="InterPro" id="IPR022110">
    <property type="entry name" value="CASC1_C"/>
</dbReference>
<dbReference type="SMART" id="SM00255">
    <property type="entry name" value="TIR"/>
    <property type="match status" value="3"/>
</dbReference>
<feature type="domain" description="TIR" evidence="13">
    <location>
        <begin position="2865"/>
        <end position="3001"/>
    </location>
</feature>
<evidence type="ECO:0000256" key="11">
    <source>
        <dbReference type="SAM" id="MobiDB-lite"/>
    </source>
</evidence>
<comment type="similarity">
    <text evidence="2">Belongs to the Toll-like receptor family.</text>
</comment>
<dbReference type="GO" id="GO:0007165">
    <property type="term" value="P:signal transduction"/>
    <property type="evidence" value="ECO:0007669"/>
    <property type="project" value="InterPro"/>
</dbReference>
<dbReference type="Pfam" id="PF12366">
    <property type="entry name" value="Casc1_C"/>
    <property type="match status" value="1"/>
</dbReference>
<dbReference type="GO" id="GO:0038023">
    <property type="term" value="F:signaling receptor activity"/>
    <property type="evidence" value="ECO:0007669"/>
    <property type="project" value="TreeGrafter"/>
</dbReference>
<keyword evidence="9" id="KW-0675">Receptor</keyword>
<proteinExistence type="inferred from homology"/>
<dbReference type="Gene3D" id="3.40.50.10140">
    <property type="entry name" value="Toll/interleukin-1 receptor homology (TIR) domain"/>
    <property type="match status" value="3"/>
</dbReference>
<sequence length="3952" mass="458697">SSALVEQINVQQLISKKWQDYVNCCPLPKAYVPPDIRSCVEKLKYFENISQEKTIDGLLSVDERSILTQNLLHINLTHTVLKEKNQMNFAGEYNSNIEICLQILKNIDHFLDNQTEVAKCGMNKLEDIRELKSNLQQEIAEFLNRFTYRILCSEEAYMSTIDPITSEYIYKADNFQMHIWSLKNVPIRFKQLEEPRLVANLHGVKLTLHIPTFIMQENFTIRALHLNFDVISENVNSLDTDNAVIHDLSDCIATEWLMQLEIQNRVRNDLLEKRRHYEEKLRLFEEQEEKKNKTKNKDPAKKEGSKSKKTKLIKPSYEPQSIEEDMFPDIREEFLLEEQNHYEDFINSLYNPKSLGLNTNEINLRKYFILGGIYQLYRVYKPKHNDFNSFNMTWHYNDSKLKIDENVYISLNSKPYQRSSKVFKSSAGRNLSLKIEEFNDSDPQWAWFILSIQLPEQLCYWGEPIVCQYETITRTKLSAYIPKVKNNSSIIQRRTNQTLDLDSSSAIDKYLPFFTPQKEGLTNSILKLRQLSQESFFRTSLSNVRLTGIDSCSQNYARDENGVLNIEDFPINTLLNKAQIRHIQRHVIPRIISSFKFPKEIQEDELKAIQQKFKSKTGFLKRQHTDSNTETSKENNHKFIYGKMQNNPERIIAHYPPVEPIRILQHDINAEKEIADMLKEPISFAHLVKLINFIKWQYKIKVRKIIDLKPFKSKFSIVNKRHKDMRNRKLKNIVSATSLHSAHATNLQKKTIISKHNLVQPSKTNITKSTLYDLSSEMDATECEQQIIKKEKEEIKDLETFTHWTTEHILKSEYNKEKRTVVIQTNRLEKHVATELHCYNCMVVNSSQIKFSHSTWNRLARRRDIILKFLQYQDTDDNTVEVRITPEEAYFVQVSEICSDNADVIELNYNLTWRNINQDNSDLHHLINSMYPAANELRCQNAKLINFLRNLLNNIRPLTYLTSGNYNIITYHHHSHKGANMKNLPSYSSKSRRVLLSKNSTTCLLYIFILTCTHLPFSIASSAAKLREECMELAAKSQCECIPILSDIQIECPVNDPKLTIKIRPGDHVMIECNNINYKDYKLLPNMAIGNTSQVQIQGCPLPGHFTIATIPQQLGVKHYTTLLFDNNNDLGTNITREHLSGLHGLRRLRFSSSRLLHMPQDLFSDNSLRNLTWLDLRSNNVDLPVDIFAKLENLIFIELGYNHLKSLPQGIFRKQHKLQVLNLWSNELRNLTKNIFEGITSLTDLDLSNNGIETFRHDIFELLTNLTNISLNSNHFRSLPEGLFKKNKNLSQIRLTNNRVPLRSLPSEFFANLPHLNDVRLSCDLESVPGNIFSNSTAITMISMTGNKLSNLPAELLESQENLVDLDLSYNELYNLPEELFKNTRKLTKLKLSHNQLTEIQRELFSSLTNLKTLDLSNNRLTTIHLSAFASTQSIQEINLENNQLTLSEPYGGVLEGLQNVLGSPFQYVNNLRKLNLRNNSIMYIYQDWKFQLLELQELDLSYNNITTMDENDLQFLTKHELKINLTHNQLRMVNLQSIETLQIPQDKKKIFMDLNNNPIQCDCVLLSFVQYLRGEKARDVRDVIKLDTENLFCNQPENLKEKPVKYINPMDLLCPFDHEGTNPKRCPRGCSCWVRSLDKVLMVNCSNGNFTKIPALPRIEQFKLAGTELYLENNELMKLPLAKTPGYSDVTKLFLAGNNLTSIDSTHLPAQLTELDVRNNRLEYFNISTIHFLNDSRSLNTLHLSENPWMCDCEAKPFLMFAQNKFKLIRDFSKMTCSNFMETKYFNELSVNDICSDNELYIAVSIVISLVGLLVGSLAALYYKYQKEIKIWLYAHNLCLWFVTEQELDKDKKYDAFISYSHKDEKFIADYLVPQLENGTPPFKLCVHVRDWMVGECIPDQIVRSIDDSRRTIVILSQNFIESVWAKMEFKAAHQASLNEGRARVIVILYGDIDVDNLDSDLKAYLKMNTYLKWGDPWFWSKLRYAMPHSANDLKGLVKTPLKGSTDDKLELIKPSPVTPTLTTPPGETTKNPLVAHLNGVGAPQTAVMFANGKTPSYYTNVNKTIITLIMQVSLIWGTTFWQLNEDTKYSNCSLTGFILLNYYLIKCPATDIKLSVVLGPGSRTKVKCFNIEYSEFQHILPNLTIGDSAVVEIRDCPLPESKPISSITQQLGIIAFNTLIFNNHNELGTNLSKVHLSNLNGLKNLTLILDSVTAIPNNLFNDLSLKTLESLDLQSNSIQLPNNILMNLPNVDFLDLGKNLHSLPADIFRHQTKIIELTLRDNKLTNLTEDLFYSSSTLKSLNLENNLIEVLQPAIFRPLTNLIRLNLSGNKLISLPQGLMDNNKNLIEFSLARNQVQMKHLPPNLLADLQHLNEVVLECNLEELPPNLFNNSKNILSITITGNKFTELPEGLFRSQKYLKLLNISNNNLLHLPETFLQNSTDLQLFDVSYNNLTLFTSDMFHSSKQLEVLLFNNNKLTTDNIHITWTFRFHRNLKTINMSNNLITSISKEWTVPYFLEIFDLSHNKIKILNDSEIINLIIYNLELILTNNEITTINLQNNTIENKDFQRQLLKIDLNNNPIKCDCRILNFVQLFKSPNRHYNLMDNVQFLVRNLTCVEPDIYRGELVKTLEPATLLCEYKEKCPATCSCSLRSFDEMLIVNCSNRKLSKVPVLPTIEESIKGIELNMEHNELLSLPIALTLGYANVTKLLLANNYLTQVEKNQLPVNLTYLDLRGNYLETLSNDILMFMNNSKLSQLYISNNPWLCNCDARFLLRFAQNNVKLFKDFSNMTCANTEHLTFFYDLNDLCPIERTFYIFIFIVVAVICSMLALYYKYQTEIKVWLYAHNMCLWLVVEDELDQDKIYDAFISYSAIDEDFVLDILMPELENGHPPFRLCIHVRDWLVGECIPDQILRSIAMSKKTIVVLTANFIESVWAKMEFKAAHQAALNEGRAKVIVIIYEDIGNVEALDEDLKAYLKMNTYLKWGDPWFWEKLRYAMPHVTRDRSRLFERFNWKRIMTYLILSFCNILLLITQIMSLTVSHFNQSVTKLSVTEEYNVWIEINCFNITDYKEFQNLITSSKSNVRNETQSLRIYNCPLADDDISLSSTLQKFGIFVYRHLSIKNYDLVTIQLNRHHLRHFQELQSLTLQMDHLSHLPSDLFADTSLRNLTTLVLHTNVSEMPNNFFQTLENLKSLTIGHSLESIVFGQFKNQKKLLHLNLSYNKLKNIAFNIFPNDGLIQTIDLQNNLLQTLPLHIFDTLPSLISINIKSNEFKSLPAKLFQNNIKLSKFVFTNNRGVALETLPQKFLSNLFQLQEVVIKCGLEFLPDDVFYNSTNIKKIILNHNKLISLPDNLLKSQVKLSYLDLSYNNLYRLNSSLFQNTKELRTLKLANNQLQTIQRNLFTKLDKLQSLDLSHNQLSSNFRIALEINTNLNYLYLQNNSIPDLSILHNKLPRYLRTLDLSFNQIYELKGKNLELLYTNDLKLNLSHNRIQTIQMEDFGTYNLLDTLSVRTDLNHNPLQCDCKILKSMEYLLNGYKNHLKFNIENLKCWGPKQLHGEYLNNVEKMNLLCSLEEQYVGSYKCPDECECWIRLYDKMLLMNCSHRNLYQVPIIKSIRDYLNGIELNLSGNHITTLPSSHREGYAECTKLFLNQNNLSEINKSQIPLKLTHLDLRQNHLQLLNEETITYLNDNRFLHSIYLSSNKWKCDCSDTFLFLSHTIQSNNSKFIDGNKMACHNFPKIQMIQDLKILCQKKKILNIVLICMSVSIIFIILTLYYKYQTEIKTFLYSHNICRRIVAKYDDADDVNKKYDAFISYSHKDEDFIANYLVPELENGSPSFKLCVHVRDFVIGDYIPDQIVKSIADSRRIIVVLSKNFIESEWAKMEFKEAYRATLTERRAKIIPIMYKDIGELANLDKELRLYLNINTYLKWGDSLFWQKLRFAMPHKND</sequence>
<reference evidence="14 15" key="1">
    <citation type="journal article" date="2015" name="Nat. Commun.">
        <title>Lucilia cuprina genome unlocks parasitic fly biology to underpin future interventions.</title>
        <authorList>
            <person name="Anstead C.A."/>
            <person name="Korhonen P.K."/>
            <person name="Young N.D."/>
            <person name="Hall R.S."/>
            <person name="Jex A.R."/>
            <person name="Murali S.C."/>
            <person name="Hughes D.S."/>
            <person name="Lee S.F."/>
            <person name="Perry T."/>
            <person name="Stroehlein A.J."/>
            <person name="Ansell B.R."/>
            <person name="Breugelmans B."/>
            <person name="Hofmann A."/>
            <person name="Qu J."/>
            <person name="Dugan S."/>
            <person name="Lee S.L."/>
            <person name="Chao H."/>
            <person name="Dinh H."/>
            <person name="Han Y."/>
            <person name="Doddapaneni H.V."/>
            <person name="Worley K.C."/>
            <person name="Muzny D.M."/>
            <person name="Ioannidis P."/>
            <person name="Waterhouse R.M."/>
            <person name="Zdobnov E.M."/>
            <person name="James P.J."/>
            <person name="Bagnall N.H."/>
            <person name="Kotze A.C."/>
            <person name="Gibbs R.A."/>
            <person name="Richards S."/>
            <person name="Batterham P."/>
            <person name="Gasser R.B."/>
        </authorList>
    </citation>
    <scope>NUCLEOTIDE SEQUENCE [LARGE SCALE GENOMIC DNA]</scope>
    <source>
        <strain evidence="14 15">LS</strain>
        <tissue evidence="14">Full body</tissue>
    </source>
</reference>
<keyword evidence="5" id="KW-0732">Signal</keyword>
<keyword evidence="7 12" id="KW-1133">Transmembrane helix</keyword>
<name>A0A0L0CQI3_LUCCU</name>